<dbReference type="Gene3D" id="3.30.310.50">
    <property type="entry name" value="Alpha-D-phosphohexomutase, C-terminal domain"/>
    <property type="match status" value="1"/>
</dbReference>
<dbReference type="CDD" id="cd03089">
    <property type="entry name" value="PMM_PGM"/>
    <property type="match status" value="1"/>
</dbReference>
<evidence type="ECO:0000259" key="10">
    <source>
        <dbReference type="Pfam" id="PF02879"/>
    </source>
</evidence>
<keyword evidence="4 7" id="KW-0479">Metal-binding</keyword>
<dbReference type="InterPro" id="IPR005841">
    <property type="entry name" value="Alpha-D-phosphohexomutase_SF"/>
</dbReference>
<dbReference type="InterPro" id="IPR005843">
    <property type="entry name" value="A-D-PHexomutase_C"/>
</dbReference>
<evidence type="ECO:0000259" key="9">
    <source>
        <dbReference type="Pfam" id="PF02878"/>
    </source>
</evidence>
<sequence>MGKLLSCFKAYDVRGKVPSELDEDLAYRIGRAYADTTHARSVCVGYDIRLSGPSLATALARGFNDAGVDVADLGMVGTEMVYFATANYGFDGGVMVTASHNPPEYNGMKMVRKESRPISTDSGLDEIERIAAEGAFTRSGAGATSPKDVYSDFVAHLLGLLEGFELSPLKLLLNPGNGAAGVALEALLPHLPFQVERMQFEPDGHFPNGVPNPILEESRASTEERLRAGDFDFGVAWDGDYDRCFFLDGGGRFIEGYYIVGLLAQALLSASPNHTIVYDPRLYWNTLDIVKRYGGRAVVCKSGHAFIKEKMREVDATYGGEMSAHHYFKQHWYCDSGMIPLLWVAQLVSASGSSLAGLVGEMIERYPCSGEVNSTVENVGEVLARVEKEYSGGEVSKIDGLSIDFPEWRFNLRGSNTEPVIRLNVETRGDRDLLAAKTDELLALTRTS</sequence>
<dbReference type="PROSITE" id="PS00710">
    <property type="entry name" value="PGM_PMM"/>
    <property type="match status" value="1"/>
</dbReference>
<dbReference type="Pfam" id="PF02878">
    <property type="entry name" value="PGM_PMM_I"/>
    <property type="match status" value="1"/>
</dbReference>
<reference evidence="12" key="1">
    <citation type="journal article" name="DNA Res.">
        <title>The physiological potential of anammox bacteria as revealed by their core genome structure.</title>
        <authorList>
            <person name="Okubo T."/>
            <person name="Toyoda A."/>
            <person name="Fukuhara K."/>
            <person name="Uchiyama I."/>
            <person name="Harigaya Y."/>
            <person name="Kuroiwa M."/>
            <person name="Suzuki T."/>
            <person name="Murakami Y."/>
            <person name="Suwa Y."/>
            <person name="Takami H."/>
        </authorList>
    </citation>
    <scope>NUCLEOTIDE SEQUENCE</scope>
    <source>
        <strain evidence="12">317325-2</strain>
    </source>
</reference>
<dbReference type="KEGG" id="npy:NPRO_14750"/>
<dbReference type="Pfam" id="PF00408">
    <property type="entry name" value="PGM_PMM_IV"/>
    <property type="match status" value="1"/>
</dbReference>
<dbReference type="InterPro" id="IPR005846">
    <property type="entry name" value="A-D-PHexomutase_a/b/a-III"/>
</dbReference>
<gene>
    <name evidence="12" type="ORF">NPRO_14750</name>
</gene>
<evidence type="ECO:0000313" key="12">
    <source>
        <dbReference type="EMBL" id="BBO23880.1"/>
    </source>
</evidence>
<keyword evidence="6" id="KW-0413">Isomerase</keyword>
<feature type="domain" description="Alpha-D-phosphohexomutase alpha/beta/alpha" evidence="9">
    <location>
        <begin position="8"/>
        <end position="136"/>
    </location>
</feature>
<keyword evidence="3" id="KW-0597">Phosphoprotein</keyword>
<evidence type="ECO:0000256" key="5">
    <source>
        <dbReference type="ARBA" id="ARBA00022842"/>
    </source>
</evidence>
<comment type="cofactor">
    <cofactor evidence="1">
        <name>Mg(2+)</name>
        <dbReference type="ChEBI" id="CHEBI:18420"/>
    </cofactor>
</comment>
<evidence type="ECO:0000256" key="7">
    <source>
        <dbReference type="RuleBase" id="RU004326"/>
    </source>
</evidence>
<evidence type="ECO:0000256" key="3">
    <source>
        <dbReference type="ARBA" id="ARBA00022553"/>
    </source>
</evidence>
<dbReference type="Pfam" id="PF02880">
    <property type="entry name" value="PGM_PMM_III"/>
    <property type="match status" value="1"/>
</dbReference>
<organism evidence="12 13">
    <name type="scientific">Candidatus Nitrosymbiomonas proteolyticus</name>
    <dbReference type="NCBI Taxonomy" id="2608984"/>
    <lineage>
        <taxon>Bacteria</taxon>
        <taxon>Bacillati</taxon>
        <taxon>Armatimonadota</taxon>
        <taxon>Armatimonadota incertae sedis</taxon>
        <taxon>Candidatus Nitrosymbiomonas</taxon>
    </lineage>
</organism>
<dbReference type="PANTHER" id="PTHR43771">
    <property type="entry name" value="PHOSPHOMANNOMUTASE"/>
    <property type="match status" value="1"/>
</dbReference>
<dbReference type="PRINTS" id="PR00509">
    <property type="entry name" value="PGMPMM"/>
</dbReference>
<accession>A0A809R8P2</accession>
<dbReference type="GO" id="GO:0016868">
    <property type="term" value="F:intramolecular phosphotransferase activity"/>
    <property type="evidence" value="ECO:0007669"/>
    <property type="project" value="InterPro"/>
</dbReference>
<dbReference type="InterPro" id="IPR016066">
    <property type="entry name" value="A-D-PHexomutase_CS"/>
</dbReference>
<dbReference type="PANTHER" id="PTHR43771:SF1">
    <property type="entry name" value="PHOSPHOMANNOMUTASE"/>
    <property type="match status" value="1"/>
</dbReference>
<feature type="domain" description="Alpha-D-phosphohexomutase alpha/beta/alpha" evidence="11">
    <location>
        <begin position="256"/>
        <end position="366"/>
    </location>
</feature>
<feature type="domain" description="Alpha-D-phosphohexomutase C-terminal" evidence="8">
    <location>
        <begin position="371"/>
        <end position="438"/>
    </location>
</feature>
<dbReference type="InterPro" id="IPR036900">
    <property type="entry name" value="A-D-PHexomutase_C_sf"/>
</dbReference>
<feature type="domain" description="Alpha-D-phosphohexomutase alpha/beta/alpha" evidence="10">
    <location>
        <begin position="150"/>
        <end position="251"/>
    </location>
</feature>
<evidence type="ECO:0000256" key="1">
    <source>
        <dbReference type="ARBA" id="ARBA00001946"/>
    </source>
</evidence>
<keyword evidence="5 7" id="KW-0460">Magnesium</keyword>
<dbReference type="InterPro" id="IPR016055">
    <property type="entry name" value="A-D-PHexomutase_a/b/a-I/II/III"/>
</dbReference>
<dbReference type="SUPFAM" id="SSF55957">
    <property type="entry name" value="Phosphoglucomutase, C-terminal domain"/>
    <property type="match status" value="1"/>
</dbReference>
<dbReference type="GO" id="GO:0000287">
    <property type="term" value="F:magnesium ion binding"/>
    <property type="evidence" value="ECO:0007669"/>
    <property type="project" value="InterPro"/>
</dbReference>
<evidence type="ECO:0000256" key="6">
    <source>
        <dbReference type="ARBA" id="ARBA00023235"/>
    </source>
</evidence>
<dbReference type="GO" id="GO:0005975">
    <property type="term" value="P:carbohydrate metabolic process"/>
    <property type="evidence" value="ECO:0007669"/>
    <property type="project" value="InterPro"/>
</dbReference>
<dbReference type="InterPro" id="IPR005844">
    <property type="entry name" value="A-D-PHexomutase_a/b/a-I"/>
</dbReference>
<dbReference type="InterPro" id="IPR005845">
    <property type="entry name" value="A-D-PHexomutase_a/b/a-II"/>
</dbReference>
<dbReference type="SUPFAM" id="SSF53738">
    <property type="entry name" value="Phosphoglucomutase, first 3 domains"/>
    <property type="match status" value="3"/>
</dbReference>
<evidence type="ECO:0000256" key="4">
    <source>
        <dbReference type="ARBA" id="ARBA00022723"/>
    </source>
</evidence>
<dbReference type="Gene3D" id="3.40.120.10">
    <property type="entry name" value="Alpha-D-Glucose-1,6-Bisphosphate, subunit A, domain 3"/>
    <property type="match status" value="3"/>
</dbReference>
<evidence type="ECO:0000256" key="2">
    <source>
        <dbReference type="ARBA" id="ARBA00010231"/>
    </source>
</evidence>
<comment type="similarity">
    <text evidence="2 7">Belongs to the phosphohexose mutase family.</text>
</comment>
<name>A0A809R8P2_9BACT</name>
<evidence type="ECO:0000259" key="11">
    <source>
        <dbReference type="Pfam" id="PF02880"/>
    </source>
</evidence>
<dbReference type="Proteomes" id="UP000662873">
    <property type="component" value="Chromosome"/>
</dbReference>
<dbReference type="AlphaFoldDB" id="A0A809R8P2"/>
<proteinExistence type="inferred from homology"/>
<dbReference type="Pfam" id="PF02879">
    <property type="entry name" value="PGM_PMM_II"/>
    <property type="match status" value="1"/>
</dbReference>
<protein>
    <submittedName>
        <fullName evidence="12">Phosphomannomutase CpsG</fullName>
    </submittedName>
</protein>
<evidence type="ECO:0000259" key="8">
    <source>
        <dbReference type="Pfam" id="PF00408"/>
    </source>
</evidence>
<evidence type="ECO:0000313" key="13">
    <source>
        <dbReference type="Proteomes" id="UP000662873"/>
    </source>
</evidence>
<dbReference type="EMBL" id="AP021858">
    <property type="protein sequence ID" value="BBO23880.1"/>
    <property type="molecule type" value="Genomic_DNA"/>
</dbReference>